<keyword evidence="2 8" id="KW-0949">S-adenosyl-L-methionine</keyword>
<dbReference type="SUPFAM" id="SSF102114">
    <property type="entry name" value="Radical SAM enzymes"/>
    <property type="match status" value="1"/>
</dbReference>
<dbReference type="Pfam" id="PF04055">
    <property type="entry name" value="Radical_SAM"/>
    <property type="match status" value="1"/>
</dbReference>
<feature type="binding site" evidence="8">
    <location>
        <begin position="5"/>
        <end position="7"/>
    </location>
    <ligand>
        <name>substrate</name>
    </ligand>
</feature>
<keyword evidence="6 8" id="KW-0411">Iron-sulfur</keyword>
<evidence type="ECO:0000256" key="6">
    <source>
        <dbReference type="ARBA" id="ARBA00023014"/>
    </source>
</evidence>
<dbReference type="GO" id="GO:0016840">
    <property type="term" value="F:carbon-nitrogen lyase activity"/>
    <property type="evidence" value="ECO:0007669"/>
    <property type="project" value="UniProtKB-UniRule"/>
</dbReference>
<comment type="caution">
    <text evidence="8">Lacks conserved residue(s) required for the propagation of feature annotation.</text>
</comment>
<dbReference type="GO" id="GO:0000287">
    <property type="term" value="F:magnesium ion binding"/>
    <property type="evidence" value="ECO:0007669"/>
    <property type="project" value="UniProtKB-UniRule"/>
</dbReference>
<comment type="caution">
    <text evidence="10">The sequence shown here is derived from an EMBL/GenBank/DDBJ whole genome shotgun (WGS) entry which is preliminary data.</text>
</comment>
<organism evidence="10 11">
    <name type="scientific">Halorutilus salinus</name>
    <dbReference type="NCBI Taxonomy" id="2487751"/>
    <lineage>
        <taxon>Archaea</taxon>
        <taxon>Methanobacteriati</taxon>
        <taxon>Methanobacteriota</taxon>
        <taxon>Stenosarchaea group</taxon>
        <taxon>Halobacteria</taxon>
        <taxon>Halorutilales</taxon>
        <taxon>Halorutilaceae</taxon>
        <taxon>Halorutilus</taxon>
    </lineage>
</organism>
<feature type="binding site" evidence="8">
    <location>
        <position position="28"/>
    </location>
    <ligand>
        <name>[4Fe-4S] cluster</name>
        <dbReference type="ChEBI" id="CHEBI:49883"/>
        <note>4Fe-4S-S-AdoMet</note>
    </ligand>
</feature>
<comment type="cofactor">
    <cofactor evidence="8">
        <name>S-adenosyl-L-methionine</name>
        <dbReference type="ChEBI" id="CHEBI:59789"/>
    </cofactor>
    <text evidence="8">Binds 1 S-adenosyl-L-methionine per subunit.</text>
</comment>
<dbReference type="InterPro" id="IPR013785">
    <property type="entry name" value="Aldolase_TIM"/>
</dbReference>
<dbReference type="AlphaFoldDB" id="A0A9Q4C4R8"/>
<comment type="function">
    <text evidence="8">Catalyzes the complex heterocyclic radical-mediated conversion of 6-carboxy-5,6,7,8-tetrahydropterin (CPH4) to 7-carboxy-7-deazaguanine (CDG), a step common to the biosynthetic pathways of all 7-deazapurine-containing compounds.</text>
</comment>
<comment type="catalytic activity">
    <reaction evidence="8">
        <text>6-carboxy-5,6,7,8-tetrahydropterin + H(+) = 7-carboxy-7-carbaguanine + NH4(+)</text>
        <dbReference type="Rhea" id="RHEA:27974"/>
        <dbReference type="ChEBI" id="CHEBI:15378"/>
        <dbReference type="ChEBI" id="CHEBI:28938"/>
        <dbReference type="ChEBI" id="CHEBI:61032"/>
        <dbReference type="ChEBI" id="CHEBI:61036"/>
        <dbReference type="EC" id="4.3.99.3"/>
    </reaction>
</comment>
<dbReference type="RefSeq" id="WP_266087358.1">
    <property type="nucleotide sequence ID" value="NZ_RKLV01000006.1"/>
</dbReference>
<name>A0A9Q4C4R8_9EURY</name>
<evidence type="ECO:0000313" key="11">
    <source>
        <dbReference type="Proteomes" id="UP001149411"/>
    </source>
</evidence>
<reference evidence="10" key="1">
    <citation type="submission" date="2022-09" db="EMBL/GenBank/DDBJ databases">
        <title>Haloadaptaus new haloarchaeum isolated from saline soil.</title>
        <authorList>
            <person name="Duran-Viseras A."/>
            <person name="Sanchez-Porro C."/>
            <person name="Ventosa A."/>
        </authorList>
    </citation>
    <scope>NUCLEOTIDE SEQUENCE</scope>
    <source>
        <strain evidence="10">F3-133</strain>
    </source>
</reference>
<dbReference type="InterPro" id="IPR024924">
    <property type="entry name" value="7-CO-7-deazaguanine_synth-like"/>
</dbReference>
<dbReference type="Gene3D" id="3.20.20.70">
    <property type="entry name" value="Aldolase class I"/>
    <property type="match status" value="1"/>
</dbReference>
<dbReference type="PANTHER" id="PTHR42836">
    <property type="entry name" value="7-CARBOXY-7-DEAZAGUANINE SYNTHASE"/>
    <property type="match status" value="1"/>
</dbReference>
<dbReference type="EC" id="4.3.99.3" evidence="8"/>
<dbReference type="CDD" id="cd01335">
    <property type="entry name" value="Radical_SAM"/>
    <property type="match status" value="1"/>
</dbReference>
<keyword evidence="7 8" id="KW-0456">Lyase</keyword>
<dbReference type="PROSITE" id="PS51918">
    <property type="entry name" value="RADICAL_SAM"/>
    <property type="match status" value="1"/>
</dbReference>
<dbReference type="Proteomes" id="UP001149411">
    <property type="component" value="Unassembled WGS sequence"/>
</dbReference>
<feature type="binding site" evidence="8">
    <location>
        <position position="20"/>
    </location>
    <ligand>
        <name>substrate</name>
    </ligand>
</feature>
<comment type="subunit">
    <text evidence="8">Homodimer.</text>
</comment>
<evidence type="ECO:0000256" key="7">
    <source>
        <dbReference type="ARBA" id="ARBA00023239"/>
    </source>
</evidence>
<dbReference type="HAMAP" id="MF_00917">
    <property type="entry name" value="QueE"/>
    <property type="match status" value="1"/>
</dbReference>
<keyword evidence="11" id="KW-1185">Reference proteome</keyword>
<dbReference type="EMBL" id="RKLV01000006">
    <property type="protein sequence ID" value="MCX2819253.1"/>
    <property type="molecule type" value="Genomic_DNA"/>
</dbReference>
<feature type="binding site" evidence="8">
    <location>
        <begin position="30"/>
        <end position="32"/>
    </location>
    <ligand>
        <name>S-adenosyl-L-methionine</name>
        <dbReference type="ChEBI" id="CHEBI:59789"/>
    </ligand>
</feature>
<comment type="pathway">
    <text evidence="8">Purine metabolism; 7-cyano-7-deazaguanine biosynthesis.</text>
</comment>
<evidence type="ECO:0000256" key="3">
    <source>
        <dbReference type="ARBA" id="ARBA00022723"/>
    </source>
</evidence>
<evidence type="ECO:0000259" key="9">
    <source>
        <dbReference type="PROSITE" id="PS51918"/>
    </source>
</evidence>
<dbReference type="SFLD" id="SFLDS00029">
    <property type="entry name" value="Radical_SAM"/>
    <property type="match status" value="1"/>
</dbReference>
<dbReference type="PIRSF" id="PIRSF000370">
    <property type="entry name" value="QueE"/>
    <property type="match status" value="1"/>
</dbReference>
<evidence type="ECO:0000256" key="1">
    <source>
        <dbReference type="ARBA" id="ARBA00022485"/>
    </source>
</evidence>
<dbReference type="InterPro" id="IPR058240">
    <property type="entry name" value="rSAM_sf"/>
</dbReference>
<comment type="similarity">
    <text evidence="8">Belongs to the radical SAM superfamily. 7-carboxy-7-deazaguanine synthase family.</text>
</comment>
<feature type="domain" description="Radical SAM core" evidence="9">
    <location>
        <begin position="11"/>
        <end position="215"/>
    </location>
</feature>
<accession>A0A9Q4C4R8</accession>
<feature type="binding site" evidence="8">
    <location>
        <position position="31"/>
    </location>
    <ligand>
        <name>[4Fe-4S] cluster</name>
        <dbReference type="ChEBI" id="CHEBI:49883"/>
        <note>4Fe-4S-S-AdoMet</note>
    </ligand>
</feature>
<dbReference type="GO" id="GO:0051539">
    <property type="term" value="F:4 iron, 4 sulfur cluster binding"/>
    <property type="evidence" value="ECO:0007669"/>
    <property type="project" value="UniProtKB-UniRule"/>
</dbReference>
<keyword evidence="3 8" id="KW-0479">Metal-binding</keyword>
<feature type="binding site" evidence="8">
    <location>
        <position position="24"/>
    </location>
    <ligand>
        <name>[4Fe-4S] cluster</name>
        <dbReference type="ChEBI" id="CHEBI:49883"/>
        <note>4Fe-4S-S-AdoMet</note>
    </ligand>
</feature>
<proteinExistence type="inferred from homology"/>
<feature type="binding site" evidence="8">
    <location>
        <begin position="106"/>
        <end position="108"/>
    </location>
    <ligand>
        <name>S-adenosyl-L-methionine</name>
        <dbReference type="ChEBI" id="CHEBI:59789"/>
    </ligand>
</feature>
<dbReference type="InterPro" id="IPR007197">
    <property type="entry name" value="rSAM"/>
</dbReference>
<sequence>MFYTVQGEGRLAGVPSVFVRTSGCNLRCSWCDSAYTSWDPEGETETVEEVVERADGYGANHYVVTGGEPLLQPDIDELCASLDGDVTVETNATVYRDVDAELVSMSPKLSNSTPDEEADGWREIHEEERIDFDVIESYISSHDYQLKFVVADREDIDEIEDILASLSTYDRNHVLLMPEGVDRDTLRQRGEWLAELCKERGFRYSPRLQIHIYGNKRGT</sequence>
<dbReference type="PANTHER" id="PTHR42836:SF1">
    <property type="entry name" value="7-CARBOXY-7-DEAZAGUANINE SYNTHASE"/>
    <property type="match status" value="1"/>
</dbReference>
<feature type="binding site" evidence="8">
    <location>
        <position position="33"/>
    </location>
    <ligand>
        <name>Mg(2+)</name>
        <dbReference type="ChEBI" id="CHEBI:18420"/>
    </ligand>
</feature>
<feature type="binding site" evidence="8">
    <location>
        <position position="65"/>
    </location>
    <ligand>
        <name>substrate</name>
    </ligand>
</feature>
<evidence type="ECO:0000256" key="2">
    <source>
        <dbReference type="ARBA" id="ARBA00022691"/>
    </source>
</evidence>
<keyword evidence="1 8" id="KW-0004">4Fe-4S</keyword>
<evidence type="ECO:0000256" key="8">
    <source>
        <dbReference type="HAMAP-Rule" id="MF_00917"/>
    </source>
</evidence>
<evidence type="ECO:0000256" key="5">
    <source>
        <dbReference type="ARBA" id="ARBA00023004"/>
    </source>
</evidence>
<comment type="cofactor">
    <cofactor evidence="8">
        <name>Mg(2+)</name>
        <dbReference type="ChEBI" id="CHEBI:18420"/>
    </cofactor>
</comment>
<protein>
    <recommendedName>
        <fullName evidence="8">7-carboxy-7-deazaguanine synthase</fullName>
        <shortName evidence="8">CDG synthase</shortName>
        <ecNumber evidence="8">4.3.99.3</ecNumber>
    </recommendedName>
    <alternativeName>
        <fullName evidence="8">Archaeosine biosynthesis protein QueE</fullName>
    </alternativeName>
</protein>
<feature type="binding site" evidence="8">
    <location>
        <position position="67"/>
    </location>
    <ligand>
        <name>S-adenosyl-L-methionine</name>
        <dbReference type="ChEBI" id="CHEBI:59789"/>
    </ligand>
</feature>
<keyword evidence="5 8" id="KW-0408">Iron</keyword>
<dbReference type="GO" id="GO:1904047">
    <property type="term" value="F:S-adenosyl-L-methionine binding"/>
    <property type="evidence" value="ECO:0007669"/>
    <property type="project" value="UniProtKB-UniRule"/>
</dbReference>
<evidence type="ECO:0000256" key="4">
    <source>
        <dbReference type="ARBA" id="ARBA00022842"/>
    </source>
</evidence>
<evidence type="ECO:0000313" key="10">
    <source>
        <dbReference type="EMBL" id="MCX2819253.1"/>
    </source>
</evidence>
<comment type="cofactor">
    <cofactor evidence="8">
        <name>[4Fe-4S] cluster</name>
        <dbReference type="ChEBI" id="CHEBI:49883"/>
    </cofactor>
    <text evidence="8">Binds 1 [4Fe-4S] cluster. The cluster is coordinated with 3 cysteines and an exchangeable S-adenosyl-L-methionine.</text>
</comment>
<keyword evidence="4 8" id="KW-0460">Magnesium</keyword>
<gene>
    <name evidence="8" type="primary">queE</name>
    <name evidence="10" type="ORF">EGH25_07790</name>
</gene>